<dbReference type="Proteomes" id="UP000826300">
    <property type="component" value="Chromosome"/>
</dbReference>
<dbReference type="EMBL" id="CP069370">
    <property type="protein sequence ID" value="QYZ70499.1"/>
    <property type="molecule type" value="Genomic_DNA"/>
</dbReference>
<evidence type="ECO:0000313" key="3">
    <source>
        <dbReference type="Proteomes" id="UP000826300"/>
    </source>
</evidence>
<evidence type="ECO:0008006" key="4">
    <source>
        <dbReference type="Google" id="ProtNLM"/>
    </source>
</evidence>
<dbReference type="RefSeq" id="WP_220662717.1">
    <property type="nucleotide sequence ID" value="NZ_CP069370.1"/>
</dbReference>
<accession>A0A8G1EEE9</accession>
<protein>
    <recommendedName>
        <fullName evidence="4">Lipoprotein</fullName>
    </recommendedName>
</protein>
<sequence length="70" mass="7413">MRRVLPLCLALAACGEWKDLPPPPPDDGPPPVLVPLEDIPPAPEAPPDTGEELTARAQALQARADAIRSQ</sequence>
<keyword evidence="3" id="KW-1185">Reference proteome</keyword>
<name>A0A8G1EEE9_9RHOB</name>
<gene>
    <name evidence="2" type="ORF">JO391_02955</name>
</gene>
<evidence type="ECO:0000313" key="2">
    <source>
        <dbReference type="EMBL" id="QYZ70499.1"/>
    </source>
</evidence>
<feature type="region of interest" description="Disordered" evidence="1">
    <location>
        <begin position="16"/>
        <end position="51"/>
    </location>
</feature>
<reference evidence="2" key="1">
    <citation type="submission" date="2021-02" db="EMBL/GenBank/DDBJ databases">
        <title>Rhodobacter shimadae sp. nov., an aerobic anoxygenic phototrophic bacterium isolated from a hot spring.</title>
        <authorList>
            <person name="Muramatsu S."/>
            <person name="Haruta S."/>
            <person name="Hirose S."/>
            <person name="Hanada S."/>
        </authorList>
    </citation>
    <scope>NUCLEOTIDE SEQUENCE</scope>
    <source>
        <strain evidence="2">N10</strain>
    </source>
</reference>
<proteinExistence type="predicted"/>
<feature type="compositionally biased region" description="Pro residues" evidence="1">
    <location>
        <begin position="20"/>
        <end position="46"/>
    </location>
</feature>
<dbReference type="KEGG" id="nsm:JO391_02955"/>
<evidence type="ECO:0000256" key="1">
    <source>
        <dbReference type="SAM" id="MobiDB-lite"/>
    </source>
</evidence>
<organism evidence="2 3">
    <name type="scientific">Neotabrizicola shimadae</name>
    <dbReference type="NCBI Taxonomy" id="2807096"/>
    <lineage>
        <taxon>Bacteria</taxon>
        <taxon>Pseudomonadati</taxon>
        <taxon>Pseudomonadota</taxon>
        <taxon>Alphaproteobacteria</taxon>
        <taxon>Rhodobacterales</taxon>
        <taxon>Paracoccaceae</taxon>
        <taxon>Neotabrizicola</taxon>
    </lineage>
</organism>
<dbReference type="AlphaFoldDB" id="A0A8G1EEE9"/>